<dbReference type="GO" id="GO:0005886">
    <property type="term" value="C:plasma membrane"/>
    <property type="evidence" value="ECO:0007669"/>
    <property type="project" value="TreeGrafter"/>
</dbReference>
<comment type="similarity">
    <text evidence="1">Belongs to the small GTPase superfamily. RGK family.</text>
</comment>
<organism evidence="3">
    <name type="scientific">Timema shepardi</name>
    <name type="common">Walking stick</name>
    <dbReference type="NCBI Taxonomy" id="629360"/>
    <lineage>
        <taxon>Eukaryota</taxon>
        <taxon>Metazoa</taxon>
        <taxon>Ecdysozoa</taxon>
        <taxon>Arthropoda</taxon>
        <taxon>Hexapoda</taxon>
        <taxon>Insecta</taxon>
        <taxon>Pterygota</taxon>
        <taxon>Neoptera</taxon>
        <taxon>Polyneoptera</taxon>
        <taxon>Phasmatodea</taxon>
        <taxon>Timematodea</taxon>
        <taxon>Timematoidea</taxon>
        <taxon>Timematidae</taxon>
        <taxon>Timema</taxon>
    </lineage>
</organism>
<dbReference type="InterPro" id="IPR001806">
    <property type="entry name" value="Small_GTPase"/>
</dbReference>
<dbReference type="PANTHER" id="PTHR45775">
    <property type="entry name" value="RAD, GEM/KIR FAMILY MEMBER 2, ISOFORM C"/>
    <property type="match status" value="1"/>
</dbReference>
<dbReference type="SUPFAM" id="SSF52540">
    <property type="entry name" value="P-loop containing nucleoside triphosphate hydrolases"/>
    <property type="match status" value="1"/>
</dbReference>
<protein>
    <submittedName>
        <fullName evidence="3">Uncharacterized protein</fullName>
    </submittedName>
</protein>
<dbReference type="PANTHER" id="PTHR45775:SF6">
    <property type="entry name" value="RAD, GEM_KIR FAMILY MEMBER 2, ISOFORM C"/>
    <property type="match status" value="1"/>
</dbReference>
<keyword evidence="2" id="KW-0597">Phosphoprotein</keyword>
<dbReference type="AlphaFoldDB" id="A0A7R9AU95"/>
<dbReference type="Pfam" id="PF00071">
    <property type="entry name" value="Ras"/>
    <property type="match status" value="1"/>
</dbReference>
<proteinExistence type="inferred from homology"/>
<accession>A0A7R9AU95</accession>
<name>A0A7R9AU95_TIMSH</name>
<evidence type="ECO:0000313" key="3">
    <source>
        <dbReference type="EMBL" id="CAD7260401.1"/>
    </source>
</evidence>
<dbReference type="GO" id="GO:0005525">
    <property type="term" value="F:GTP binding"/>
    <property type="evidence" value="ECO:0007669"/>
    <property type="project" value="InterPro"/>
</dbReference>
<dbReference type="SMART" id="SM00175">
    <property type="entry name" value="RAB"/>
    <property type="match status" value="1"/>
</dbReference>
<dbReference type="SMART" id="SM00174">
    <property type="entry name" value="RHO"/>
    <property type="match status" value="1"/>
</dbReference>
<dbReference type="GO" id="GO:0005246">
    <property type="term" value="F:calcium channel regulator activity"/>
    <property type="evidence" value="ECO:0007669"/>
    <property type="project" value="TreeGrafter"/>
</dbReference>
<dbReference type="EMBL" id="OC001664">
    <property type="protein sequence ID" value="CAD7260401.1"/>
    <property type="molecule type" value="Genomic_DNA"/>
</dbReference>
<gene>
    <name evidence="3" type="ORF">TSIB3V08_LOCUS4583</name>
</gene>
<dbReference type="InterPro" id="IPR051641">
    <property type="entry name" value="RGK_GTP-binding_reg"/>
</dbReference>
<sequence>MTYNRICVEGEWKNILKTLSTPDQDSNLDLPVIGSLVYCDSSVFRPCGHRDEEFGQKTVSVMLDGREAELEIVDHPSSEMSTAKDGEIGVRSQLGEPSALYETGVQRAMLIENRYVMSYSSICLACQLTLQSLHMFLLPPNLYLHANHAVMGVLKNRACGPVGDSDLRHPQVESYCATYNPEVFVVVYSVVDRNSFKAAEDILLFLWKSDYISSKGVILVGNKADLERKREVPLAVGRKLANSCNCKFIETSSGLAHNVDELLVGILAQVQLNPRRDREKLNKKTKKQKGEANKIIVTNNLQSLSLLRQKKPPMRYTDPVTAFTSP</sequence>
<dbReference type="Gene3D" id="3.40.50.300">
    <property type="entry name" value="P-loop containing nucleotide triphosphate hydrolases"/>
    <property type="match status" value="1"/>
</dbReference>
<dbReference type="PROSITE" id="PS51421">
    <property type="entry name" value="RAS"/>
    <property type="match status" value="1"/>
</dbReference>
<reference evidence="3" key="1">
    <citation type="submission" date="2020-11" db="EMBL/GenBank/DDBJ databases">
        <authorList>
            <person name="Tran Van P."/>
        </authorList>
    </citation>
    <scope>NUCLEOTIDE SEQUENCE</scope>
</reference>
<dbReference type="InterPro" id="IPR027417">
    <property type="entry name" value="P-loop_NTPase"/>
</dbReference>
<dbReference type="SMART" id="SM00173">
    <property type="entry name" value="RAS"/>
    <property type="match status" value="1"/>
</dbReference>
<evidence type="ECO:0000256" key="2">
    <source>
        <dbReference type="ARBA" id="ARBA00022553"/>
    </source>
</evidence>
<evidence type="ECO:0000256" key="1">
    <source>
        <dbReference type="ARBA" id="ARBA00008846"/>
    </source>
</evidence>
<dbReference type="GO" id="GO:0003924">
    <property type="term" value="F:GTPase activity"/>
    <property type="evidence" value="ECO:0007669"/>
    <property type="project" value="InterPro"/>
</dbReference>